<evidence type="ECO:0000313" key="2">
    <source>
        <dbReference type="EMBL" id="CDG39295.1"/>
    </source>
</evidence>
<reference evidence="2 3" key="1">
    <citation type="journal article" date="2014" name="Genome Biol. Evol.">
        <title>Acetic acid bacteria genomes reveal functional traits for adaptation to life in insect guts.</title>
        <authorList>
            <person name="Chouaia B."/>
            <person name="Gaiarsa S."/>
            <person name="Crotti E."/>
            <person name="Comandatore F."/>
            <person name="Degli Esposti M."/>
            <person name="Ricci I."/>
            <person name="Alma A."/>
            <person name="Favia G."/>
            <person name="Bandi C."/>
            <person name="Daffonchio D."/>
        </authorList>
    </citation>
    <scope>NUCLEOTIDE SEQUENCE [LARGE SCALE GENOMIC DNA]</scope>
    <source>
        <strain evidence="2 3">SF2.1</strain>
    </source>
</reference>
<feature type="transmembrane region" description="Helical" evidence="1">
    <location>
        <begin position="130"/>
        <end position="148"/>
    </location>
</feature>
<keyword evidence="1" id="KW-1133">Transmembrane helix</keyword>
<feature type="transmembrane region" description="Helical" evidence="1">
    <location>
        <begin position="6"/>
        <end position="30"/>
    </location>
</feature>
<comment type="caution">
    <text evidence="2">The sequence shown here is derived from an EMBL/GenBank/DDBJ whole genome shotgun (WGS) entry which is preliminary data.</text>
</comment>
<reference evidence="2 3" key="2">
    <citation type="journal article" date="2014" name="PLoS ONE">
        <title>Evolution of mitochondria reconstructed from the energy metabolism of living bacteria.</title>
        <authorList>
            <person name="Degli Esposti M."/>
            <person name="Chouaia B."/>
            <person name="Comandatore F."/>
            <person name="Crotti E."/>
            <person name="Sassera D."/>
            <person name="Lievens P.M."/>
            <person name="Daffonchio D."/>
            <person name="Bandi C."/>
        </authorList>
    </citation>
    <scope>NUCLEOTIDE SEQUENCE [LARGE SCALE GENOMIC DNA]</scope>
    <source>
        <strain evidence="2 3">SF2.1</strain>
    </source>
</reference>
<evidence type="ECO:0008006" key="4">
    <source>
        <dbReference type="Google" id="ProtNLM"/>
    </source>
</evidence>
<feature type="transmembrane region" description="Helical" evidence="1">
    <location>
        <begin position="87"/>
        <end position="109"/>
    </location>
</feature>
<organism evidence="2 3">
    <name type="scientific">Asaia bogorensis</name>
    <dbReference type="NCBI Taxonomy" id="91915"/>
    <lineage>
        <taxon>Bacteria</taxon>
        <taxon>Pseudomonadati</taxon>
        <taxon>Pseudomonadota</taxon>
        <taxon>Alphaproteobacteria</taxon>
        <taxon>Acetobacterales</taxon>
        <taxon>Acetobacteraceae</taxon>
        <taxon>Asaia</taxon>
    </lineage>
</organism>
<accession>A0A060QEF5</accession>
<keyword evidence="1" id="KW-0812">Transmembrane</keyword>
<dbReference type="EMBL" id="CBLX010000009">
    <property type="protein sequence ID" value="CDG39295.1"/>
    <property type="molecule type" value="Genomic_DNA"/>
</dbReference>
<evidence type="ECO:0000313" key="3">
    <source>
        <dbReference type="Proteomes" id="UP000027583"/>
    </source>
</evidence>
<protein>
    <recommendedName>
        <fullName evidence="4">Copper resistance protein D domain-containing protein</fullName>
    </recommendedName>
</protein>
<sequence length="150" mass="16477">MSNPFLWSLVLAIHLLCMAYWIGGGLYAAIVSRSTVALLEPAQRQNVQMQLIARYFRTLLHIIPTALVTGWLLVIHTGGFANMSLPINLMQGLALVMALIFVSAYLGPFQSLRRAIRPQPALFNKVRQRVIIMVAVGVLTVLCAAMGGNM</sequence>
<gene>
    <name evidence="2" type="ORF">ASAP_1250</name>
</gene>
<feature type="transmembrane region" description="Helical" evidence="1">
    <location>
        <begin position="51"/>
        <end position="75"/>
    </location>
</feature>
<name>A0A060QEF5_9PROT</name>
<proteinExistence type="predicted"/>
<dbReference type="eggNOG" id="COG5615">
    <property type="taxonomic scope" value="Bacteria"/>
</dbReference>
<dbReference type="AlphaFoldDB" id="A0A060QEF5"/>
<keyword evidence="1" id="KW-0472">Membrane</keyword>
<dbReference type="Proteomes" id="UP000027583">
    <property type="component" value="Unassembled WGS sequence"/>
</dbReference>
<evidence type="ECO:0000256" key="1">
    <source>
        <dbReference type="SAM" id="Phobius"/>
    </source>
</evidence>
<dbReference type="RefSeq" id="WP_023977497.1">
    <property type="nucleotide sequence ID" value="NZ_CBLX010000009.1"/>
</dbReference>